<dbReference type="Proteomes" id="UP000004947">
    <property type="component" value="Unassembled WGS sequence"/>
</dbReference>
<sequence length="104" mass="12095">MRILKFAKEDLVISVEGANERLADMAKLSNPMQAYGLYENDYELWVFFEPAEQSELAFFRQISIEDESALEEDIKAYWQGSHLMISTAKLDSYVTLALFRKLYV</sequence>
<protein>
    <submittedName>
        <fullName evidence="1">Uncharacterized protein</fullName>
    </submittedName>
</protein>
<name>A6DQN0_9BACT</name>
<reference evidence="1 2" key="1">
    <citation type="journal article" date="2010" name="J. Bacteriol.">
        <title>Genome sequence of Lentisphaera araneosa HTCC2155T, the type species of the order Lentisphaerales in the phylum Lentisphaerae.</title>
        <authorList>
            <person name="Thrash J.C."/>
            <person name="Cho J.C."/>
            <person name="Vergin K.L."/>
            <person name="Morris R.M."/>
            <person name="Giovannoni S.J."/>
        </authorList>
    </citation>
    <scope>NUCLEOTIDE SEQUENCE [LARGE SCALE GENOMIC DNA]</scope>
    <source>
        <strain evidence="1 2">HTCC2155</strain>
    </source>
</reference>
<proteinExistence type="predicted"/>
<organism evidence="1 2">
    <name type="scientific">Lentisphaera araneosa HTCC2155</name>
    <dbReference type="NCBI Taxonomy" id="313628"/>
    <lineage>
        <taxon>Bacteria</taxon>
        <taxon>Pseudomonadati</taxon>
        <taxon>Lentisphaerota</taxon>
        <taxon>Lentisphaeria</taxon>
        <taxon>Lentisphaerales</taxon>
        <taxon>Lentisphaeraceae</taxon>
        <taxon>Lentisphaera</taxon>
    </lineage>
</organism>
<dbReference type="EMBL" id="ABCK01000020">
    <property type="protein sequence ID" value="EDM26111.1"/>
    <property type="molecule type" value="Genomic_DNA"/>
</dbReference>
<gene>
    <name evidence="1" type="ORF">LNTAR_04656</name>
</gene>
<dbReference type="STRING" id="313628.LNTAR_04656"/>
<dbReference type="RefSeq" id="WP_007280157.1">
    <property type="nucleotide sequence ID" value="NZ_ABCK01000020.1"/>
</dbReference>
<evidence type="ECO:0000313" key="2">
    <source>
        <dbReference type="Proteomes" id="UP000004947"/>
    </source>
</evidence>
<keyword evidence="2" id="KW-1185">Reference proteome</keyword>
<comment type="caution">
    <text evidence="1">The sequence shown here is derived from an EMBL/GenBank/DDBJ whole genome shotgun (WGS) entry which is preliminary data.</text>
</comment>
<accession>A6DQN0</accession>
<dbReference type="AlphaFoldDB" id="A6DQN0"/>
<evidence type="ECO:0000313" key="1">
    <source>
        <dbReference type="EMBL" id="EDM26111.1"/>
    </source>
</evidence>